<proteinExistence type="predicted"/>
<gene>
    <name evidence="2" type="ORF">MM415A00842_0009</name>
    <name evidence="1" type="ORF">MM415B00852_0009</name>
</gene>
<organism evidence="1">
    <name type="scientific">viral metagenome</name>
    <dbReference type="NCBI Taxonomy" id="1070528"/>
    <lineage>
        <taxon>unclassified sequences</taxon>
        <taxon>metagenomes</taxon>
        <taxon>organismal metagenomes</taxon>
    </lineage>
</organism>
<protein>
    <submittedName>
        <fullName evidence="1">Uncharacterized protein</fullName>
    </submittedName>
</protein>
<accession>A0A6M3IWD6</accession>
<evidence type="ECO:0000313" key="1">
    <source>
        <dbReference type="EMBL" id="QJA61916.1"/>
    </source>
</evidence>
<dbReference type="EMBL" id="MT141457">
    <property type="protein sequence ID" value="QJA61916.1"/>
    <property type="molecule type" value="Genomic_DNA"/>
</dbReference>
<sequence>MRLEDYLITEDEKTEFYETAAVLGIICSDSLVKKINNTLNDIKSKKGINYDSILKDIKSEIKGGYDWSSQGVSSIKSLTSSDTERIIDACCIIKGMNTFMKEVGKKIVGSKPKFIHSRINDYYKAEKNALGEIRGAKANTADCIISNKDVDDILKAMTKGSIKPDKALQYITLGKDVKIIQVSLKKSSKGAQLGKITTFLKTNLDYGDDTESAVKAITEEFLGEGIWDRVKEFASDVWTKLKDAISSVVNAIKNKYLKIFKGDPNPQHVKDFFSDIGISESMEINEGAINAPTQKVIDTISKNPSLAINSVNKQLKKLYTMSSDSIPIRINFLKPVKKFKKGSESTETFTLISNYLTARTLLDMVLDSKDITVTVRRLVAEMLFGGTKLPLWKVYGDYGDGHAYTYLGTIDVFVGDKPKANVEVLGIKATPTESHYTITVVMLEDIVDKGKTYVMLRTGTNSSSRISFVFEGTKIIGPFPMNKSLISVLGK</sequence>
<dbReference type="AlphaFoldDB" id="A0A6M3IWD6"/>
<evidence type="ECO:0000313" key="2">
    <source>
        <dbReference type="EMBL" id="QJA79698.1"/>
    </source>
</evidence>
<dbReference type="EMBL" id="MT142391">
    <property type="protein sequence ID" value="QJA79698.1"/>
    <property type="molecule type" value="Genomic_DNA"/>
</dbReference>
<name>A0A6M3IWD6_9ZZZZ</name>
<reference evidence="1" key="1">
    <citation type="submission" date="2020-03" db="EMBL/GenBank/DDBJ databases">
        <title>The deep terrestrial virosphere.</title>
        <authorList>
            <person name="Holmfeldt K."/>
            <person name="Nilsson E."/>
            <person name="Simone D."/>
            <person name="Lopez-Fernandez M."/>
            <person name="Wu X."/>
            <person name="de Brujin I."/>
            <person name="Lundin D."/>
            <person name="Andersson A."/>
            <person name="Bertilsson S."/>
            <person name="Dopson M."/>
        </authorList>
    </citation>
    <scope>NUCLEOTIDE SEQUENCE</scope>
    <source>
        <strain evidence="2">MM415A00842</strain>
        <strain evidence="1">MM415B00852</strain>
    </source>
</reference>